<dbReference type="STRING" id="1576369.SAMN05421753_108108"/>
<comment type="function">
    <text evidence="1 5">Assembles around the rod to form the L-ring and probably protects the motor/basal body from shearing forces during rotation.</text>
</comment>
<gene>
    <name evidence="5" type="primary">flgI</name>
    <name evidence="6" type="ORF">SAMN05421753_108108</name>
</gene>
<keyword evidence="3" id="KW-0732">Signal</keyword>
<dbReference type="Pfam" id="PF02119">
    <property type="entry name" value="FlgI"/>
    <property type="match status" value="1"/>
</dbReference>
<evidence type="ECO:0000256" key="1">
    <source>
        <dbReference type="ARBA" id="ARBA00002591"/>
    </source>
</evidence>
<keyword evidence="6" id="KW-0966">Cell projection</keyword>
<dbReference type="GO" id="GO:0071973">
    <property type="term" value="P:bacterial-type flagellum-dependent cell motility"/>
    <property type="evidence" value="ECO:0007669"/>
    <property type="project" value="InterPro"/>
</dbReference>
<dbReference type="GO" id="GO:0009428">
    <property type="term" value="C:bacterial-type flagellum basal body, distal rod, P ring"/>
    <property type="evidence" value="ECO:0007669"/>
    <property type="project" value="InterPro"/>
</dbReference>
<comment type="similarity">
    <text evidence="5">Belongs to the FlgI family.</text>
</comment>
<keyword evidence="4 5" id="KW-0975">Bacterial flagellum</keyword>
<evidence type="ECO:0000313" key="6">
    <source>
        <dbReference type="EMBL" id="SFI36428.1"/>
    </source>
</evidence>
<evidence type="ECO:0000256" key="3">
    <source>
        <dbReference type="ARBA" id="ARBA00022729"/>
    </source>
</evidence>
<reference evidence="7" key="1">
    <citation type="submission" date="2016-10" db="EMBL/GenBank/DDBJ databases">
        <authorList>
            <person name="Varghese N."/>
            <person name="Submissions S."/>
        </authorList>
    </citation>
    <scope>NUCLEOTIDE SEQUENCE [LARGE SCALE GENOMIC DNA]</scope>
    <source>
        <strain evidence="7">DSM 26348</strain>
    </source>
</reference>
<dbReference type="GO" id="GO:0005198">
    <property type="term" value="F:structural molecule activity"/>
    <property type="evidence" value="ECO:0007669"/>
    <property type="project" value="InterPro"/>
</dbReference>
<evidence type="ECO:0000256" key="5">
    <source>
        <dbReference type="HAMAP-Rule" id="MF_00416"/>
    </source>
</evidence>
<dbReference type="PANTHER" id="PTHR30381:SF0">
    <property type="entry name" value="FLAGELLAR P-RING PROTEIN"/>
    <property type="match status" value="1"/>
</dbReference>
<dbReference type="GO" id="GO:0030288">
    <property type="term" value="C:outer membrane-bounded periplasmic space"/>
    <property type="evidence" value="ECO:0007669"/>
    <property type="project" value="InterPro"/>
</dbReference>
<protein>
    <recommendedName>
        <fullName evidence="5">Flagellar P-ring protein</fullName>
    </recommendedName>
    <alternativeName>
        <fullName evidence="5">Basal body P-ring protein</fullName>
    </alternativeName>
</protein>
<keyword evidence="6" id="KW-0282">Flagellum</keyword>
<dbReference type="PRINTS" id="PR01010">
    <property type="entry name" value="FLGPRINGFLGI"/>
</dbReference>
<dbReference type="InterPro" id="IPR001782">
    <property type="entry name" value="Flag_FlgI"/>
</dbReference>
<keyword evidence="6" id="KW-0969">Cilium</keyword>
<sequence>MTLACAVAGSARAEVRIKDITEIEGVRVNQLVGMGLVTGLIGTGSKSPVTRQYAINFMQRMGMRVDPSVRLQLQTDTTQKTNNLSVVTVTADLPAFARRGSRIDVLVSTFDDAASLEGGQLIMTPLFAANGQVYAVASGPVSTGGFSFGGQAATVQKNFPTTGRISEGATIEEETQTPLGVDGTFRLLLGQPDFETARRIANAINEEEPGIATCLDSTAVNVCVPPRYRGNTAEFAGLIGALHVVPDGPARVVINERTGTVIIGENVKISKVLITHANLAITTTEAPQVSQPAPFSEGETVVVPRTNIGVEEQQKQISYIDETVTLGELAQALNSLGVTPRDLSSILQQLKECGALHAELEFK</sequence>
<dbReference type="Proteomes" id="UP000199518">
    <property type="component" value="Unassembled WGS sequence"/>
</dbReference>
<dbReference type="NCBIfam" id="NF003676">
    <property type="entry name" value="PRK05303.1"/>
    <property type="match status" value="1"/>
</dbReference>
<evidence type="ECO:0000256" key="4">
    <source>
        <dbReference type="ARBA" id="ARBA00023143"/>
    </source>
</evidence>
<evidence type="ECO:0000313" key="7">
    <source>
        <dbReference type="Proteomes" id="UP000199518"/>
    </source>
</evidence>
<dbReference type="PANTHER" id="PTHR30381">
    <property type="entry name" value="FLAGELLAR P-RING PERIPLASMIC PROTEIN FLGI"/>
    <property type="match status" value="1"/>
</dbReference>
<proteinExistence type="inferred from homology"/>
<dbReference type="HAMAP" id="MF_00416">
    <property type="entry name" value="FlgI"/>
    <property type="match status" value="1"/>
</dbReference>
<keyword evidence="7" id="KW-1185">Reference proteome</keyword>
<accession>A0A1I3HKW8</accession>
<dbReference type="AlphaFoldDB" id="A0A1I3HKW8"/>
<organism evidence="6 7">
    <name type="scientific">Planctomicrobium piriforme</name>
    <dbReference type="NCBI Taxonomy" id="1576369"/>
    <lineage>
        <taxon>Bacteria</taxon>
        <taxon>Pseudomonadati</taxon>
        <taxon>Planctomycetota</taxon>
        <taxon>Planctomycetia</taxon>
        <taxon>Planctomycetales</taxon>
        <taxon>Planctomycetaceae</taxon>
        <taxon>Planctomicrobium</taxon>
    </lineage>
</organism>
<evidence type="ECO:0000256" key="2">
    <source>
        <dbReference type="ARBA" id="ARBA00004117"/>
    </source>
</evidence>
<comment type="subunit">
    <text evidence="5">The basal body constitutes a major portion of the flagellar organelle and consists of four rings (L,P,S, and M) mounted on a central rod.</text>
</comment>
<dbReference type="EMBL" id="FOQD01000008">
    <property type="protein sequence ID" value="SFI36428.1"/>
    <property type="molecule type" value="Genomic_DNA"/>
</dbReference>
<name>A0A1I3HKW8_9PLAN</name>
<comment type="subcellular location">
    <subcellularLocation>
        <location evidence="2 5">Bacterial flagellum basal body</location>
    </subcellularLocation>
</comment>